<gene>
    <name evidence="13" type="primary">cydB</name>
    <name evidence="13" type="ORF">ACFQ2C_05400</name>
</gene>
<organism evidence="13 14">
    <name type="scientific">Sphingobacterium daejeonense</name>
    <dbReference type="NCBI Taxonomy" id="371142"/>
    <lineage>
        <taxon>Bacteria</taxon>
        <taxon>Pseudomonadati</taxon>
        <taxon>Bacteroidota</taxon>
        <taxon>Sphingobacteriia</taxon>
        <taxon>Sphingobacteriales</taxon>
        <taxon>Sphingobacteriaceae</taxon>
        <taxon>Sphingobacterium</taxon>
    </lineage>
</organism>
<protein>
    <submittedName>
        <fullName evidence="13">Cytochrome d ubiquinol oxidase subunit II</fullName>
    </submittedName>
</protein>
<keyword evidence="3" id="KW-0813">Transport</keyword>
<proteinExistence type="inferred from homology"/>
<dbReference type="EMBL" id="JBHTKY010000005">
    <property type="protein sequence ID" value="MFD1165039.1"/>
    <property type="molecule type" value="Genomic_DNA"/>
</dbReference>
<feature type="transmembrane region" description="Helical" evidence="12">
    <location>
        <begin position="278"/>
        <end position="299"/>
    </location>
</feature>
<evidence type="ECO:0000313" key="13">
    <source>
        <dbReference type="EMBL" id="MFD1165039.1"/>
    </source>
</evidence>
<comment type="caution">
    <text evidence="13">The sequence shown here is derived from an EMBL/GenBank/DDBJ whole genome shotgun (WGS) entry which is preliminary data.</text>
</comment>
<keyword evidence="4" id="KW-1003">Cell membrane</keyword>
<evidence type="ECO:0000256" key="11">
    <source>
        <dbReference type="ARBA" id="ARBA00023136"/>
    </source>
</evidence>
<accession>A0ABW3RIM4</accession>
<keyword evidence="11 12" id="KW-0472">Membrane</keyword>
<keyword evidence="10" id="KW-0408">Iron</keyword>
<evidence type="ECO:0000256" key="3">
    <source>
        <dbReference type="ARBA" id="ARBA00022448"/>
    </source>
</evidence>
<keyword evidence="8" id="KW-0249">Electron transport</keyword>
<evidence type="ECO:0000256" key="9">
    <source>
        <dbReference type="ARBA" id="ARBA00022989"/>
    </source>
</evidence>
<evidence type="ECO:0000256" key="7">
    <source>
        <dbReference type="ARBA" id="ARBA00022723"/>
    </source>
</evidence>
<evidence type="ECO:0000256" key="8">
    <source>
        <dbReference type="ARBA" id="ARBA00022982"/>
    </source>
</evidence>
<feature type="transmembrane region" description="Helical" evidence="12">
    <location>
        <begin position="247"/>
        <end position="266"/>
    </location>
</feature>
<feature type="transmembrane region" description="Helical" evidence="12">
    <location>
        <begin position="319"/>
        <end position="341"/>
    </location>
</feature>
<evidence type="ECO:0000256" key="10">
    <source>
        <dbReference type="ARBA" id="ARBA00023004"/>
    </source>
</evidence>
<dbReference type="RefSeq" id="WP_380894999.1">
    <property type="nucleotide sequence ID" value="NZ_JBHTKY010000005.1"/>
</dbReference>
<evidence type="ECO:0000256" key="12">
    <source>
        <dbReference type="SAM" id="Phobius"/>
    </source>
</evidence>
<evidence type="ECO:0000313" key="14">
    <source>
        <dbReference type="Proteomes" id="UP001597205"/>
    </source>
</evidence>
<evidence type="ECO:0000256" key="6">
    <source>
        <dbReference type="ARBA" id="ARBA00022692"/>
    </source>
</evidence>
<keyword evidence="9 12" id="KW-1133">Transmembrane helix</keyword>
<sequence>MELFWFVTLVFMLGIYVVLDGYDFGAGIVHLLFAKTDEERAAIRSAIGPFWDANEVWLIASGGVMFFAFPTLYASAFSGFYLPLMLVLWFLIFRAVGLELRGQIHNRLWERFWEKAFGIASLFLALFFGAALGNVVRGVNLGMVENGQSTQEPHYFFLQLWNPTLDPLAEVHGIIDWFTILIGIVSVITLTIHGSNWIILKTSTDLNRRLKGIIFKLNIALVILVTLTAILWQHVKPFPLNNLIGHAWLWIFPLFAGIGLFGQFWVKKFKKDGMGFLFSTLFILGSFATTVASLFPNVLPSTNSVNPSLTIYNVAAHEYGLSVGFNWFVIAFILVVIYFIIQFRVFKGKLDDVGYH</sequence>
<dbReference type="PANTHER" id="PTHR43141:SF5">
    <property type="entry name" value="CYTOCHROME BD-I UBIQUINOL OXIDASE SUBUNIT 2"/>
    <property type="match status" value="1"/>
</dbReference>
<reference evidence="14" key="1">
    <citation type="journal article" date="2019" name="Int. J. Syst. Evol. Microbiol.">
        <title>The Global Catalogue of Microorganisms (GCM) 10K type strain sequencing project: providing services to taxonomists for standard genome sequencing and annotation.</title>
        <authorList>
            <consortium name="The Broad Institute Genomics Platform"/>
            <consortium name="The Broad Institute Genome Sequencing Center for Infectious Disease"/>
            <person name="Wu L."/>
            <person name="Ma J."/>
        </authorList>
    </citation>
    <scope>NUCLEOTIDE SEQUENCE [LARGE SCALE GENOMIC DNA]</scope>
    <source>
        <strain evidence="14">CCUG 52468</strain>
    </source>
</reference>
<comment type="similarity">
    <text evidence="2">Belongs to the cytochrome ubiquinol oxidase subunit 2 family.</text>
</comment>
<evidence type="ECO:0000256" key="1">
    <source>
        <dbReference type="ARBA" id="ARBA00004651"/>
    </source>
</evidence>
<name>A0ABW3RIM4_9SPHI</name>
<evidence type="ECO:0000256" key="2">
    <source>
        <dbReference type="ARBA" id="ARBA00007543"/>
    </source>
</evidence>
<evidence type="ECO:0000256" key="4">
    <source>
        <dbReference type="ARBA" id="ARBA00022475"/>
    </source>
</evidence>
<feature type="transmembrane region" description="Helical" evidence="12">
    <location>
        <begin position="174"/>
        <end position="192"/>
    </location>
</feature>
<evidence type="ECO:0000256" key="5">
    <source>
        <dbReference type="ARBA" id="ARBA00022617"/>
    </source>
</evidence>
<dbReference type="NCBIfam" id="TIGR00203">
    <property type="entry name" value="cydB"/>
    <property type="match status" value="1"/>
</dbReference>
<dbReference type="PIRSF" id="PIRSF000267">
    <property type="entry name" value="Cyt_oxidse_sub2"/>
    <property type="match status" value="1"/>
</dbReference>
<feature type="transmembrane region" description="Helical" evidence="12">
    <location>
        <begin position="112"/>
        <end position="133"/>
    </location>
</feature>
<keyword evidence="14" id="KW-1185">Reference proteome</keyword>
<feature type="transmembrane region" description="Helical" evidence="12">
    <location>
        <begin position="213"/>
        <end position="235"/>
    </location>
</feature>
<feature type="transmembrane region" description="Helical" evidence="12">
    <location>
        <begin position="6"/>
        <end position="34"/>
    </location>
</feature>
<dbReference type="PANTHER" id="PTHR43141">
    <property type="entry name" value="CYTOCHROME BD2 SUBUNIT II"/>
    <property type="match status" value="1"/>
</dbReference>
<dbReference type="Proteomes" id="UP001597205">
    <property type="component" value="Unassembled WGS sequence"/>
</dbReference>
<comment type="subcellular location">
    <subcellularLocation>
        <location evidence="1">Cell membrane</location>
        <topology evidence="1">Multi-pass membrane protein</topology>
    </subcellularLocation>
</comment>
<feature type="transmembrane region" description="Helical" evidence="12">
    <location>
        <begin position="55"/>
        <end position="74"/>
    </location>
</feature>
<dbReference type="InterPro" id="IPR003317">
    <property type="entry name" value="Cyt-d_oxidase_su2"/>
</dbReference>
<keyword evidence="7" id="KW-0479">Metal-binding</keyword>
<feature type="transmembrane region" description="Helical" evidence="12">
    <location>
        <begin position="80"/>
        <end position="100"/>
    </location>
</feature>
<keyword evidence="5" id="KW-0349">Heme</keyword>
<dbReference type="Pfam" id="PF02322">
    <property type="entry name" value="Cyt_bd_oxida_II"/>
    <property type="match status" value="1"/>
</dbReference>
<keyword evidence="6 12" id="KW-0812">Transmembrane</keyword>